<gene>
    <name evidence="1" type="ORF">GCM10010971_07110</name>
</gene>
<comment type="caution">
    <text evidence="1">The sequence shown here is derived from an EMBL/GenBank/DDBJ whole genome shotgun (WGS) entry which is preliminary data.</text>
</comment>
<evidence type="ECO:0000313" key="1">
    <source>
        <dbReference type="EMBL" id="GGP24892.1"/>
    </source>
</evidence>
<dbReference type="EMBL" id="BMLY01000001">
    <property type="protein sequence ID" value="GGP24892.1"/>
    <property type="molecule type" value="Genomic_DNA"/>
</dbReference>
<organism evidence="1 2">
    <name type="scientific">Silvimonas amylolytica</name>
    <dbReference type="NCBI Taxonomy" id="449663"/>
    <lineage>
        <taxon>Bacteria</taxon>
        <taxon>Pseudomonadati</taxon>
        <taxon>Pseudomonadota</taxon>
        <taxon>Betaproteobacteria</taxon>
        <taxon>Neisseriales</taxon>
        <taxon>Chitinibacteraceae</taxon>
        <taxon>Silvimonas</taxon>
    </lineage>
</organism>
<dbReference type="Proteomes" id="UP000621859">
    <property type="component" value="Unassembled WGS sequence"/>
</dbReference>
<proteinExistence type="predicted"/>
<protein>
    <submittedName>
        <fullName evidence="1">Uncharacterized protein</fullName>
    </submittedName>
</protein>
<evidence type="ECO:0000313" key="2">
    <source>
        <dbReference type="Proteomes" id="UP000621859"/>
    </source>
</evidence>
<reference evidence="2" key="1">
    <citation type="journal article" date="2019" name="Int. J. Syst. Evol. Microbiol.">
        <title>The Global Catalogue of Microorganisms (GCM) 10K type strain sequencing project: providing services to taxonomists for standard genome sequencing and annotation.</title>
        <authorList>
            <consortium name="The Broad Institute Genomics Platform"/>
            <consortium name="The Broad Institute Genome Sequencing Center for Infectious Disease"/>
            <person name="Wu L."/>
            <person name="Ma J."/>
        </authorList>
    </citation>
    <scope>NUCLEOTIDE SEQUENCE [LARGE SCALE GENOMIC DNA]</scope>
    <source>
        <strain evidence="2">CGMCC 1.8860</strain>
    </source>
</reference>
<accession>A0ABQ2PIP4</accession>
<sequence>MSTDLNQLMTQMYAYFQQRYHLSGADAGPGALFLAFEAIGTAVSPGDFKLLPGDTTFNPAIIQQHGSHLVDFVVELNDQGLIAPRGDLSPTVERQYAYLLNTARPPADPAKMDAFLQLQGQAKRTLDEQKGTVSFEEFMPVSFVPQFWFDPAQSDNWTSYDAADAPAPVTSPPSPPTGLPPWRWRLLKEPSQEVWAGMAAALGTHAPLPTHAGSIGQPRPLEALRTGSQSLPGITALTGTSAPQAASRLQSLAPRPVLVNLQAKTVVDLPTAQPDSANFTMSFEYCVVAVSRPWLEAAFIVEPGWFLPGERAGSWSLGKYDPVPQRFGYLPAKLLVIRNLKISATWSPQDISNVESGAAAIGPFSLLGSRFESGNITVPGMQAVGWFCQIMPALPPTPDPAIALL</sequence>
<dbReference type="RefSeq" id="WP_188688898.1">
    <property type="nucleotide sequence ID" value="NZ_BMLY01000001.1"/>
</dbReference>
<keyword evidence="2" id="KW-1185">Reference proteome</keyword>
<name>A0ABQ2PIP4_9NEIS</name>